<keyword evidence="8 10" id="KW-0472">Membrane</keyword>
<gene>
    <name evidence="13" type="ORF">FHE65_09080</name>
    <name evidence="12" type="ORF">FHE65_26365</name>
</gene>
<evidence type="ECO:0000313" key="12">
    <source>
        <dbReference type="EMBL" id="TNC36063.1"/>
    </source>
</evidence>
<keyword evidence="5 11" id="KW-0812">Transmembrane</keyword>
<sequence length="131" mass="14563">MKAEAWIIASVSIFLVIVTPIYWIASEDPTGTTALVMAALLGLLLTFFLAVVAKQIPARLEDRDDAEIAEGAGEYGFYPPWSWWPLWAALAILVMLIGAIFGWWLFAMASVFGVIALCGWVFEYYRGLFAH</sequence>
<comment type="similarity">
    <text evidence="3 10">Belongs to the cytochrome c oxidase bacterial subunit CtaF family.</text>
</comment>
<evidence type="ECO:0000256" key="3">
    <source>
        <dbReference type="ARBA" id="ARBA00006870"/>
    </source>
</evidence>
<dbReference type="AlphaFoldDB" id="A0A5C4MP77"/>
<feature type="transmembrane region" description="Helical" evidence="11">
    <location>
        <begin position="89"/>
        <end position="122"/>
    </location>
</feature>
<evidence type="ECO:0000256" key="2">
    <source>
        <dbReference type="ARBA" id="ARBA00004651"/>
    </source>
</evidence>
<protein>
    <recommendedName>
        <fullName evidence="10">Cytochrome c oxidase polypeptide 4</fullName>
        <ecNumber evidence="10">7.1.1.9</ecNumber>
    </recommendedName>
    <alternativeName>
        <fullName evidence="10">Cytochrome aa3 subunit 4</fullName>
    </alternativeName>
    <alternativeName>
        <fullName evidence="10">Cytochrome c oxidase polypeptide IV</fullName>
    </alternativeName>
</protein>
<dbReference type="OrthoDB" id="5244617at2"/>
<dbReference type="RefSeq" id="WP_139088301.1">
    <property type="nucleotide sequence ID" value="NZ_VDFR01000043.1"/>
</dbReference>
<evidence type="ECO:0000313" key="14">
    <source>
        <dbReference type="Proteomes" id="UP000306740"/>
    </source>
</evidence>
<comment type="subcellular location">
    <subcellularLocation>
        <location evidence="2">Cell membrane</location>
        <topology evidence="2">Multi-pass membrane protein</topology>
    </subcellularLocation>
</comment>
<keyword evidence="7 11" id="KW-1133">Transmembrane helix</keyword>
<dbReference type="Pfam" id="PF12270">
    <property type="entry name" value="Cyt_c_ox_IV"/>
    <property type="match status" value="1"/>
</dbReference>
<keyword evidence="6 10" id="KW-1278">Translocase</keyword>
<evidence type="ECO:0000256" key="7">
    <source>
        <dbReference type="ARBA" id="ARBA00022989"/>
    </source>
</evidence>
<keyword evidence="4 10" id="KW-1003">Cell membrane</keyword>
<reference evidence="13 14" key="1">
    <citation type="submission" date="2019-05" db="EMBL/GenBank/DDBJ databases">
        <title>Mumia sp. nov., isolated from the intestinal contents of plateau pika (Ochotona curzoniae) in the Qinghai-Tibet plateau of China.</title>
        <authorList>
            <person name="Tian Z."/>
        </authorList>
    </citation>
    <scope>NUCLEOTIDE SEQUENCE [LARGE SCALE GENOMIC DNA]</scope>
    <source>
        <strain evidence="14">527</strain>
        <strain evidence="13">Z527</strain>
    </source>
</reference>
<dbReference type="GO" id="GO:0005886">
    <property type="term" value="C:plasma membrane"/>
    <property type="evidence" value="ECO:0007669"/>
    <property type="project" value="UniProtKB-SubCell"/>
</dbReference>
<evidence type="ECO:0000313" key="13">
    <source>
        <dbReference type="EMBL" id="TNC47632.1"/>
    </source>
</evidence>
<evidence type="ECO:0000256" key="5">
    <source>
        <dbReference type="ARBA" id="ARBA00022692"/>
    </source>
</evidence>
<dbReference type="EC" id="7.1.1.9" evidence="10"/>
<evidence type="ECO:0000256" key="4">
    <source>
        <dbReference type="ARBA" id="ARBA00022475"/>
    </source>
</evidence>
<evidence type="ECO:0000256" key="8">
    <source>
        <dbReference type="ARBA" id="ARBA00023136"/>
    </source>
</evidence>
<proteinExistence type="inferred from homology"/>
<dbReference type="EMBL" id="VDFR01000043">
    <property type="protein sequence ID" value="TNC47632.1"/>
    <property type="molecule type" value="Genomic_DNA"/>
</dbReference>
<name>A0A5C4MP77_9ACTN</name>
<feature type="transmembrane region" description="Helical" evidence="11">
    <location>
        <begin position="6"/>
        <end position="25"/>
    </location>
</feature>
<accession>A0A5C4MP77</accession>
<evidence type="ECO:0000256" key="11">
    <source>
        <dbReference type="SAM" id="Phobius"/>
    </source>
</evidence>
<evidence type="ECO:0000256" key="6">
    <source>
        <dbReference type="ARBA" id="ARBA00022967"/>
    </source>
</evidence>
<organism evidence="13 14">
    <name type="scientific">Mumia zhuanghuii</name>
    <dbReference type="NCBI Taxonomy" id="2585211"/>
    <lineage>
        <taxon>Bacteria</taxon>
        <taxon>Bacillati</taxon>
        <taxon>Actinomycetota</taxon>
        <taxon>Actinomycetes</taxon>
        <taxon>Propionibacteriales</taxon>
        <taxon>Nocardioidaceae</taxon>
        <taxon>Mumia</taxon>
    </lineage>
</organism>
<feature type="transmembrane region" description="Helical" evidence="11">
    <location>
        <begin position="32"/>
        <end position="53"/>
    </location>
</feature>
<dbReference type="GO" id="GO:0004129">
    <property type="term" value="F:cytochrome-c oxidase activity"/>
    <property type="evidence" value="ECO:0007669"/>
    <property type="project" value="UniProtKB-EC"/>
</dbReference>
<dbReference type="InterPro" id="IPR021050">
    <property type="entry name" value="Cyt_c_oxidase_su4_actinobac"/>
</dbReference>
<dbReference type="Proteomes" id="UP000306740">
    <property type="component" value="Unassembled WGS sequence"/>
</dbReference>
<comment type="subunit">
    <text evidence="10">Associates with subunits I, II and III to form cytochrome c oxidase.</text>
</comment>
<dbReference type="PIRSF" id="PIRSF017385">
    <property type="entry name" value="CtaF"/>
    <property type="match status" value="1"/>
</dbReference>
<dbReference type="EMBL" id="VDFR01000140">
    <property type="protein sequence ID" value="TNC36063.1"/>
    <property type="molecule type" value="Genomic_DNA"/>
</dbReference>
<comment type="function">
    <text evidence="1 10">Part of cytochrome c oxidase, its function is unknown.</text>
</comment>
<comment type="catalytic activity">
    <reaction evidence="9 10">
        <text>4 Fe(II)-[cytochrome c] + O2 + 8 H(+)(in) = 4 Fe(III)-[cytochrome c] + 2 H2O + 4 H(+)(out)</text>
        <dbReference type="Rhea" id="RHEA:11436"/>
        <dbReference type="Rhea" id="RHEA-COMP:10350"/>
        <dbReference type="Rhea" id="RHEA-COMP:14399"/>
        <dbReference type="ChEBI" id="CHEBI:15377"/>
        <dbReference type="ChEBI" id="CHEBI:15378"/>
        <dbReference type="ChEBI" id="CHEBI:15379"/>
        <dbReference type="ChEBI" id="CHEBI:29033"/>
        <dbReference type="ChEBI" id="CHEBI:29034"/>
        <dbReference type="EC" id="7.1.1.9"/>
    </reaction>
</comment>
<evidence type="ECO:0000256" key="1">
    <source>
        <dbReference type="ARBA" id="ARBA00002536"/>
    </source>
</evidence>
<comment type="caution">
    <text evidence="13">The sequence shown here is derived from an EMBL/GenBank/DDBJ whole genome shotgun (WGS) entry which is preliminary data.</text>
</comment>
<evidence type="ECO:0000256" key="10">
    <source>
        <dbReference type="PIRNR" id="PIRNR017385"/>
    </source>
</evidence>
<dbReference type="GO" id="GO:0022900">
    <property type="term" value="P:electron transport chain"/>
    <property type="evidence" value="ECO:0007669"/>
    <property type="project" value="InterPro"/>
</dbReference>
<evidence type="ECO:0000256" key="9">
    <source>
        <dbReference type="ARBA" id="ARBA00047816"/>
    </source>
</evidence>